<dbReference type="EMBL" id="FNFK01000008">
    <property type="protein sequence ID" value="SDJ95926.1"/>
    <property type="molecule type" value="Genomic_DNA"/>
</dbReference>
<evidence type="ECO:0000313" key="3">
    <source>
        <dbReference type="EMBL" id="SDJ95926.1"/>
    </source>
</evidence>
<feature type="compositionally biased region" description="Basic and acidic residues" evidence="2">
    <location>
        <begin position="17"/>
        <end position="28"/>
    </location>
</feature>
<dbReference type="Gene3D" id="3.30.300.20">
    <property type="match status" value="1"/>
</dbReference>
<keyword evidence="4" id="KW-1185">Reference proteome</keyword>
<dbReference type="Pfam" id="PF02566">
    <property type="entry name" value="OsmC"/>
    <property type="match status" value="1"/>
</dbReference>
<gene>
    <name evidence="3" type="ORF">SAMN04488098_100825</name>
</gene>
<feature type="region of interest" description="Disordered" evidence="2">
    <location>
        <begin position="9"/>
        <end position="45"/>
    </location>
</feature>
<evidence type="ECO:0000256" key="2">
    <source>
        <dbReference type="SAM" id="MobiDB-lite"/>
    </source>
</evidence>
<dbReference type="STRING" id="426701.SAMN04488098_100825"/>
<dbReference type="NCBIfam" id="TIGR03561">
    <property type="entry name" value="organ_hyd_perox"/>
    <property type="match status" value="1"/>
</dbReference>
<dbReference type="PANTHER" id="PTHR33797:SF2">
    <property type="entry name" value="ORGANIC HYDROPEROXIDE RESISTANCE PROTEIN-LIKE"/>
    <property type="match status" value="1"/>
</dbReference>
<dbReference type="RefSeq" id="WP_091265463.1">
    <property type="nucleotide sequence ID" value="NZ_FNFK01000008.1"/>
</dbReference>
<dbReference type="InterPro" id="IPR036102">
    <property type="entry name" value="OsmC/Ohrsf"/>
</dbReference>
<proteinExistence type="inferred from homology"/>
<dbReference type="SUPFAM" id="SSF82784">
    <property type="entry name" value="OsmC-like"/>
    <property type="match status" value="1"/>
</dbReference>
<dbReference type="InterPro" id="IPR015946">
    <property type="entry name" value="KH_dom-like_a/b"/>
</dbReference>
<dbReference type="AlphaFoldDB" id="A0A1G8XZH0"/>
<name>A0A1G8XZH0_9LACT</name>
<protein>
    <submittedName>
        <fullName evidence="3">Peroxiredoxin, Ohr subfamily</fullName>
    </submittedName>
</protein>
<dbReference type="Gene3D" id="2.20.25.10">
    <property type="match status" value="1"/>
</dbReference>
<dbReference type="PANTHER" id="PTHR33797">
    <property type="entry name" value="ORGANIC HYDROPEROXIDE RESISTANCE PROTEIN-LIKE"/>
    <property type="match status" value="1"/>
</dbReference>
<dbReference type="GO" id="GO:0006979">
    <property type="term" value="P:response to oxidative stress"/>
    <property type="evidence" value="ECO:0007669"/>
    <property type="project" value="InterPro"/>
</dbReference>
<accession>A0A1G8XZH0</accession>
<evidence type="ECO:0000256" key="1">
    <source>
        <dbReference type="ARBA" id="ARBA00007378"/>
    </source>
</evidence>
<organism evidence="3 4">
    <name type="scientific">Alkalibacterium thalassium</name>
    <dbReference type="NCBI Taxonomy" id="426701"/>
    <lineage>
        <taxon>Bacteria</taxon>
        <taxon>Bacillati</taxon>
        <taxon>Bacillota</taxon>
        <taxon>Bacilli</taxon>
        <taxon>Lactobacillales</taxon>
        <taxon>Carnobacteriaceae</taxon>
        <taxon>Alkalibacterium</taxon>
    </lineage>
</organism>
<sequence length="145" mass="15737">MPDKVVYTTAAVNTGAREGESHTPDRSYEVQVDTPKEMGGSGNGTNPEQLFALGYSACFHAALDHYKKEEKIDNKSQVTLTVHLMKDPDDGGFKLGVEIEVGIEDMSEEQAQKLADKAHAFCPYSKATKGNIEATVKAVPYVDGK</sequence>
<evidence type="ECO:0000313" key="4">
    <source>
        <dbReference type="Proteomes" id="UP000199433"/>
    </source>
</evidence>
<comment type="similarity">
    <text evidence="1">Belongs to the OsmC/Ohr family.</text>
</comment>
<dbReference type="InterPro" id="IPR003718">
    <property type="entry name" value="OsmC/Ohr_fam"/>
</dbReference>
<dbReference type="InterPro" id="IPR019953">
    <property type="entry name" value="OHR"/>
</dbReference>
<dbReference type="OrthoDB" id="9797508at2"/>
<reference evidence="4" key="1">
    <citation type="submission" date="2016-10" db="EMBL/GenBank/DDBJ databases">
        <authorList>
            <person name="Varghese N."/>
            <person name="Submissions S."/>
        </authorList>
    </citation>
    <scope>NUCLEOTIDE SEQUENCE [LARGE SCALE GENOMIC DNA]</scope>
    <source>
        <strain evidence="4">DSM 19181</strain>
    </source>
</reference>
<dbReference type="Proteomes" id="UP000199433">
    <property type="component" value="Unassembled WGS sequence"/>
</dbReference>